<proteinExistence type="predicted"/>
<dbReference type="SUPFAM" id="SSF48452">
    <property type="entry name" value="TPR-like"/>
    <property type="match status" value="1"/>
</dbReference>
<evidence type="ECO:0000313" key="1">
    <source>
        <dbReference type="EMBL" id="SDY65964.1"/>
    </source>
</evidence>
<dbReference type="RefSeq" id="WP_091293754.1">
    <property type="nucleotide sequence ID" value="NZ_FNON01000006.1"/>
</dbReference>
<dbReference type="STRING" id="589385.SAMN05421504_106289"/>
<protein>
    <recommendedName>
        <fullName evidence="3">Tetratricopeptide repeat-containing protein</fullName>
    </recommendedName>
</protein>
<sequence length="276" mass="29373">MPDLRAAAFGDAPVFDLPPPETPLDRLLTAIVLGARGRYAAAATLLDGLRRAEDPVIASLALSTLASHRRQLGGHDAARGLDGAAFALAMRATEGSEDPDGLDAAGARVDALLGLAADNLGAGRLTAARRSLDRALKVPTGWRGRLRAEWVTAELALASGRPDDAIEPAERANALSAEQRSRRHFVKSRLVLAATLSAGDSTGRERANELVTAALSDAEECELHSLIWPACLIAAGIEGQLREKYRFRSEQVLHAVLLRADPVGRRIARQSPWVPV</sequence>
<accession>A0A1H3LPP2</accession>
<dbReference type="Proteomes" id="UP000199515">
    <property type="component" value="Unassembled WGS sequence"/>
</dbReference>
<keyword evidence="2" id="KW-1185">Reference proteome</keyword>
<dbReference type="OrthoDB" id="4377297at2"/>
<dbReference type="AlphaFoldDB" id="A0A1H3LPP2"/>
<evidence type="ECO:0000313" key="2">
    <source>
        <dbReference type="Proteomes" id="UP000199515"/>
    </source>
</evidence>
<name>A0A1H3LPP2_9PSEU</name>
<dbReference type="EMBL" id="FNON01000006">
    <property type="protein sequence ID" value="SDY65964.1"/>
    <property type="molecule type" value="Genomic_DNA"/>
</dbReference>
<evidence type="ECO:0008006" key="3">
    <source>
        <dbReference type="Google" id="ProtNLM"/>
    </source>
</evidence>
<gene>
    <name evidence="1" type="ORF">SAMN05421504_106289</name>
</gene>
<dbReference type="InterPro" id="IPR011990">
    <property type="entry name" value="TPR-like_helical_dom_sf"/>
</dbReference>
<organism evidence="1 2">
    <name type="scientific">Amycolatopsis xylanica</name>
    <dbReference type="NCBI Taxonomy" id="589385"/>
    <lineage>
        <taxon>Bacteria</taxon>
        <taxon>Bacillati</taxon>
        <taxon>Actinomycetota</taxon>
        <taxon>Actinomycetes</taxon>
        <taxon>Pseudonocardiales</taxon>
        <taxon>Pseudonocardiaceae</taxon>
        <taxon>Amycolatopsis</taxon>
    </lineage>
</organism>
<reference evidence="1 2" key="1">
    <citation type="submission" date="2016-10" db="EMBL/GenBank/DDBJ databases">
        <authorList>
            <person name="de Groot N.N."/>
        </authorList>
    </citation>
    <scope>NUCLEOTIDE SEQUENCE [LARGE SCALE GENOMIC DNA]</scope>
    <source>
        <strain evidence="1 2">CPCC 202699</strain>
    </source>
</reference>